<evidence type="ECO:0000259" key="6">
    <source>
        <dbReference type="PROSITE" id="PS50268"/>
    </source>
</evidence>
<dbReference type="InterPro" id="IPR050174">
    <property type="entry name" value="Protocadherin/Cadherin-CA"/>
</dbReference>
<dbReference type="GO" id="GO:0005886">
    <property type="term" value="C:plasma membrane"/>
    <property type="evidence" value="ECO:0007669"/>
    <property type="project" value="TreeGrafter"/>
</dbReference>
<keyword evidence="3" id="KW-1133">Transmembrane helix</keyword>
<dbReference type="CDD" id="cd11304">
    <property type="entry name" value="Cadherin_repeat"/>
    <property type="match status" value="1"/>
</dbReference>
<evidence type="ECO:0000256" key="5">
    <source>
        <dbReference type="PROSITE-ProRule" id="PRU00043"/>
    </source>
</evidence>
<dbReference type="InterPro" id="IPR015919">
    <property type="entry name" value="Cadherin-like_sf"/>
</dbReference>
<evidence type="ECO:0000313" key="7">
    <source>
        <dbReference type="EMBL" id="PVD37594.1"/>
    </source>
</evidence>
<dbReference type="SUPFAM" id="SSF49313">
    <property type="entry name" value="Cadherin-like"/>
    <property type="match status" value="1"/>
</dbReference>
<keyword evidence="2" id="KW-0812">Transmembrane</keyword>
<keyword evidence="4" id="KW-0325">Glycoprotein</keyword>
<evidence type="ECO:0000256" key="4">
    <source>
        <dbReference type="ARBA" id="ARBA00023180"/>
    </source>
</evidence>
<keyword evidence="8" id="KW-1185">Reference proteome</keyword>
<evidence type="ECO:0000256" key="1">
    <source>
        <dbReference type="ARBA" id="ARBA00004167"/>
    </source>
</evidence>
<evidence type="ECO:0000256" key="3">
    <source>
        <dbReference type="ARBA" id="ARBA00022989"/>
    </source>
</evidence>
<dbReference type="Gene3D" id="2.60.40.60">
    <property type="entry name" value="Cadherins"/>
    <property type="match status" value="1"/>
</dbReference>
<dbReference type="AlphaFoldDB" id="A0A2T7PVY6"/>
<dbReference type="PROSITE" id="PS50268">
    <property type="entry name" value="CADHERIN_2"/>
    <property type="match status" value="1"/>
</dbReference>
<organism evidence="7 8">
    <name type="scientific">Pomacea canaliculata</name>
    <name type="common">Golden apple snail</name>
    <dbReference type="NCBI Taxonomy" id="400727"/>
    <lineage>
        <taxon>Eukaryota</taxon>
        <taxon>Metazoa</taxon>
        <taxon>Spiralia</taxon>
        <taxon>Lophotrochozoa</taxon>
        <taxon>Mollusca</taxon>
        <taxon>Gastropoda</taxon>
        <taxon>Caenogastropoda</taxon>
        <taxon>Architaenioglossa</taxon>
        <taxon>Ampullarioidea</taxon>
        <taxon>Ampullariidae</taxon>
        <taxon>Pomacea</taxon>
    </lineage>
</organism>
<dbReference type="GO" id="GO:0005509">
    <property type="term" value="F:calcium ion binding"/>
    <property type="evidence" value="ECO:0007669"/>
    <property type="project" value="UniProtKB-UniRule"/>
</dbReference>
<dbReference type="PANTHER" id="PTHR24028:SF328">
    <property type="entry name" value="CADHERIN-3"/>
    <property type="match status" value="1"/>
</dbReference>
<protein>
    <recommendedName>
        <fullName evidence="6">Cadherin domain-containing protein</fullName>
    </recommendedName>
</protein>
<dbReference type="EMBL" id="PZQS01000001">
    <property type="protein sequence ID" value="PVD37594.1"/>
    <property type="molecule type" value="Genomic_DNA"/>
</dbReference>
<comment type="caution">
    <text evidence="7">The sequence shown here is derived from an EMBL/GenBank/DDBJ whole genome shotgun (WGS) entry which is preliminary data.</text>
</comment>
<gene>
    <name evidence="7" type="ORF">C0Q70_00190</name>
</gene>
<dbReference type="GO" id="GO:0007156">
    <property type="term" value="P:homophilic cell adhesion via plasma membrane adhesion molecules"/>
    <property type="evidence" value="ECO:0007669"/>
    <property type="project" value="InterPro"/>
</dbReference>
<dbReference type="Proteomes" id="UP000245119">
    <property type="component" value="Linkage Group LG1"/>
</dbReference>
<proteinExistence type="predicted"/>
<dbReference type="PANTHER" id="PTHR24028">
    <property type="entry name" value="CADHERIN-87A"/>
    <property type="match status" value="1"/>
</dbReference>
<sequence>MRNSGVIGPYSSSQPIDVSNRTEILRFSALSNESWSMVIRYGASLDQVRGMLDSYLRMDSLANNTYMLVVNRTLDLEEFPDFDVYLFINPVNEYAPEFIDGPYVFNISESQAAGSVLIDLLPHARDRDINLNTDEINGFAVVSYQRNPRNDGAVYFNMTDGHKGQIILGKVLDFEQLQAMNSTTLWLNVTVMDVSRKSSWTTIQVNVLDDDDLGPEFYHAGCPVLPLKELICTFGYHVSIPINFTGNVLSMSPAAIFAHDRDSLNYSIQFGLEDAPVGSGDALNVSSHLELDPVTAEMKVIEPFTETGKFSVNIVKYTVTNS</sequence>
<dbReference type="OrthoDB" id="6096059at2759"/>
<reference evidence="7 8" key="1">
    <citation type="submission" date="2018-04" db="EMBL/GenBank/DDBJ databases">
        <title>The genome of golden apple snail Pomacea canaliculata provides insight into stress tolerance and invasive adaptation.</title>
        <authorList>
            <person name="Liu C."/>
            <person name="Liu B."/>
            <person name="Ren Y."/>
            <person name="Zhang Y."/>
            <person name="Wang H."/>
            <person name="Li S."/>
            <person name="Jiang F."/>
            <person name="Yin L."/>
            <person name="Zhang G."/>
            <person name="Qian W."/>
            <person name="Fan W."/>
        </authorList>
    </citation>
    <scope>NUCLEOTIDE SEQUENCE [LARGE SCALE GENOMIC DNA]</scope>
    <source>
        <strain evidence="7">SZHN2017</strain>
        <tissue evidence="7">Muscle</tissue>
    </source>
</reference>
<name>A0A2T7PVY6_POMCA</name>
<comment type="subcellular location">
    <subcellularLocation>
        <location evidence="1">Membrane</location>
        <topology evidence="1">Single-pass membrane protein</topology>
    </subcellularLocation>
</comment>
<dbReference type="InterPro" id="IPR002126">
    <property type="entry name" value="Cadherin-like_dom"/>
</dbReference>
<keyword evidence="3" id="KW-0472">Membrane</keyword>
<evidence type="ECO:0000313" key="8">
    <source>
        <dbReference type="Proteomes" id="UP000245119"/>
    </source>
</evidence>
<accession>A0A2T7PVY6</accession>
<feature type="domain" description="Cadherin" evidence="6">
    <location>
        <begin position="99"/>
        <end position="217"/>
    </location>
</feature>
<keyword evidence="5" id="KW-0106">Calcium</keyword>
<evidence type="ECO:0000256" key="2">
    <source>
        <dbReference type="ARBA" id="ARBA00022692"/>
    </source>
</evidence>